<proteinExistence type="predicted"/>
<keyword evidence="1" id="KW-1133">Transmembrane helix</keyword>
<evidence type="ECO:0000256" key="1">
    <source>
        <dbReference type="SAM" id="Phobius"/>
    </source>
</evidence>
<evidence type="ECO:0000313" key="2">
    <source>
        <dbReference type="EMBL" id="WOT06347.1"/>
    </source>
</evidence>
<keyword evidence="3" id="KW-1185">Reference proteome</keyword>
<organism evidence="2 3">
    <name type="scientific">Shewanella youngdeokensis</name>
    <dbReference type="NCBI Taxonomy" id="2999068"/>
    <lineage>
        <taxon>Bacteria</taxon>
        <taxon>Pseudomonadati</taxon>
        <taxon>Pseudomonadota</taxon>
        <taxon>Gammaproteobacteria</taxon>
        <taxon>Alteromonadales</taxon>
        <taxon>Shewanellaceae</taxon>
        <taxon>Shewanella</taxon>
    </lineage>
</organism>
<keyword evidence="1" id="KW-0472">Membrane</keyword>
<dbReference type="EMBL" id="CP136522">
    <property type="protein sequence ID" value="WOT06347.1"/>
    <property type="molecule type" value="Genomic_DNA"/>
</dbReference>
<protein>
    <submittedName>
        <fullName evidence="2">Exopolysaccharide biosynthesis protein</fullName>
    </submittedName>
</protein>
<feature type="transmembrane region" description="Helical" evidence="1">
    <location>
        <begin position="31"/>
        <end position="52"/>
    </location>
</feature>
<gene>
    <name evidence="2" type="ORF">RGE70_05995</name>
</gene>
<dbReference type="PANTHER" id="PTHR32309:SF31">
    <property type="entry name" value="CAPSULAR EXOPOLYSACCHARIDE FAMILY"/>
    <property type="match status" value="1"/>
</dbReference>
<feature type="transmembrane region" description="Helical" evidence="1">
    <location>
        <begin position="433"/>
        <end position="458"/>
    </location>
</feature>
<dbReference type="RefSeq" id="WP_310470621.1">
    <property type="nucleotide sequence ID" value="NZ_CP136522.1"/>
</dbReference>
<dbReference type="Proteomes" id="UP001529491">
    <property type="component" value="Chromosome"/>
</dbReference>
<sequence length="470" mass="52539">MSKQQSIRPLLWMKRFIINGSQLKPKERKSAYLKLTFALLACIWLIVILFIFTNPSRYESQWTLILPGAGAGAVVSLDSVGQANSSTSSPYLSTAIDPRINYKSIATSRTLLNDAAKLMNIKGSEFTKPKLKLPNQTGLMEFSLKANTAEDAQQRAWAHYHSLQALLSRLRNDEVQQREDAIRVGMSSFANKVSLTQNKLLEFQSEHGLVTLDQFKELALTMERLRHDKVNLVSEYQGVIASQKMLETHLSLSPAQAAGLLTLKNDQLFQQLLVTYTNVTSKLTEFGSRYGQRHPQVVTLKNEQKSILAALVKRCKTLLGYFEERLMLMLSVDDLDGRAQLMQQLLTLDTQAKGLSSKIAALTQQIHDWDHRLYDSNDDAAKLEDLQREHQVATAVLTSALAKMDVGKADIYSSFPLVQLMSTPTLAEKPDKLAFLLALVGGFAASISLIAGMGMLWIRKPILQKILMND</sequence>
<accession>A0ABZ0K1C6</accession>
<keyword evidence="1" id="KW-0812">Transmembrane</keyword>
<dbReference type="PANTHER" id="PTHR32309">
    <property type="entry name" value="TYROSINE-PROTEIN KINASE"/>
    <property type="match status" value="1"/>
</dbReference>
<reference evidence="2 3" key="1">
    <citation type="submission" date="2023-10" db="EMBL/GenBank/DDBJ databases">
        <title>Complete genome sequence of Shewanella sp. DAU334.</title>
        <authorList>
            <person name="Lee Y.-S."/>
            <person name="Jeong H.-R."/>
            <person name="Hwang E.-J."/>
            <person name="Choi Y.-L."/>
            <person name="Kim G.-D."/>
        </authorList>
    </citation>
    <scope>NUCLEOTIDE SEQUENCE [LARGE SCALE GENOMIC DNA]</scope>
    <source>
        <strain evidence="2 3">DAU334</strain>
    </source>
</reference>
<name>A0ABZ0K1C6_9GAMM</name>
<dbReference type="InterPro" id="IPR050445">
    <property type="entry name" value="Bact_polysacc_biosynth/exp"/>
</dbReference>
<evidence type="ECO:0000313" key="3">
    <source>
        <dbReference type="Proteomes" id="UP001529491"/>
    </source>
</evidence>